<accession>A0AAV7L814</accession>
<dbReference type="AlphaFoldDB" id="A0AAV7L814"/>
<proteinExistence type="predicted"/>
<evidence type="ECO:0000313" key="1">
    <source>
        <dbReference type="EMBL" id="KAJ1087746.1"/>
    </source>
</evidence>
<evidence type="ECO:0000313" key="2">
    <source>
        <dbReference type="Proteomes" id="UP001066276"/>
    </source>
</evidence>
<keyword evidence="2" id="KW-1185">Reference proteome</keyword>
<comment type="caution">
    <text evidence="1">The sequence shown here is derived from an EMBL/GenBank/DDBJ whole genome shotgun (WGS) entry which is preliminary data.</text>
</comment>
<dbReference type="EMBL" id="JANPWB010000015">
    <property type="protein sequence ID" value="KAJ1087746.1"/>
    <property type="molecule type" value="Genomic_DNA"/>
</dbReference>
<protein>
    <submittedName>
        <fullName evidence="1">Uncharacterized protein</fullName>
    </submittedName>
</protein>
<organism evidence="1 2">
    <name type="scientific">Pleurodeles waltl</name>
    <name type="common">Iberian ribbed newt</name>
    <dbReference type="NCBI Taxonomy" id="8319"/>
    <lineage>
        <taxon>Eukaryota</taxon>
        <taxon>Metazoa</taxon>
        <taxon>Chordata</taxon>
        <taxon>Craniata</taxon>
        <taxon>Vertebrata</taxon>
        <taxon>Euteleostomi</taxon>
        <taxon>Amphibia</taxon>
        <taxon>Batrachia</taxon>
        <taxon>Caudata</taxon>
        <taxon>Salamandroidea</taxon>
        <taxon>Salamandridae</taxon>
        <taxon>Pleurodelinae</taxon>
        <taxon>Pleurodeles</taxon>
    </lineage>
</organism>
<gene>
    <name evidence="1" type="ORF">NDU88_000910</name>
</gene>
<name>A0AAV7L814_PLEWA</name>
<reference evidence="1" key="1">
    <citation type="journal article" date="2022" name="bioRxiv">
        <title>Sequencing and chromosome-scale assembly of the giantPleurodeles waltlgenome.</title>
        <authorList>
            <person name="Brown T."/>
            <person name="Elewa A."/>
            <person name="Iarovenko S."/>
            <person name="Subramanian E."/>
            <person name="Araus A.J."/>
            <person name="Petzold A."/>
            <person name="Susuki M."/>
            <person name="Suzuki K.-i.T."/>
            <person name="Hayashi T."/>
            <person name="Toyoda A."/>
            <person name="Oliveira C."/>
            <person name="Osipova E."/>
            <person name="Leigh N.D."/>
            <person name="Simon A."/>
            <person name="Yun M.H."/>
        </authorList>
    </citation>
    <scope>NUCLEOTIDE SEQUENCE</scope>
    <source>
        <strain evidence="1">20211129_DDA</strain>
        <tissue evidence="1">Liver</tissue>
    </source>
</reference>
<sequence length="73" mass="8322">MSRSFCGRTWSEQNCRVHFETRFANARFAVDLRTPVGYGNIWTFADLESGLAPINWKHTSDKLDLHIPAEGVP</sequence>
<dbReference type="Proteomes" id="UP001066276">
    <property type="component" value="Chromosome 11"/>
</dbReference>